<dbReference type="OrthoDB" id="200660at2759"/>
<dbReference type="GO" id="GO:0000785">
    <property type="term" value="C:chromatin"/>
    <property type="evidence" value="ECO:0000318"/>
    <property type="project" value="GO_Central"/>
</dbReference>
<dbReference type="GO" id="GO:0140670">
    <property type="term" value="F:cohesin unloader activity"/>
    <property type="evidence" value="ECO:0000318"/>
    <property type="project" value="GO_Central"/>
</dbReference>
<dbReference type="CDD" id="cd20404">
    <property type="entry name" value="Tudor_Agenet_AtEML-like"/>
    <property type="match status" value="1"/>
</dbReference>
<feature type="compositionally biased region" description="Basic and acidic residues" evidence="1">
    <location>
        <begin position="469"/>
        <end position="494"/>
    </location>
</feature>
<evidence type="ECO:0000259" key="2">
    <source>
        <dbReference type="Pfam" id="PF21743"/>
    </source>
</evidence>
<feature type="region of interest" description="Disordered" evidence="1">
    <location>
        <begin position="399"/>
        <end position="531"/>
    </location>
</feature>
<feature type="region of interest" description="Disordered" evidence="1">
    <location>
        <begin position="1"/>
        <end position="177"/>
    </location>
</feature>
<evidence type="ECO:0000313" key="3">
    <source>
        <dbReference type="Proteomes" id="UP000189703"/>
    </source>
</evidence>
<feature type="region of interest" description="Disordered" evidence="1">
    <location>
        <begin position="565"/>
        <end position="585"/>
    </location>
</feature>
<dbReference type="SUPFAM" id="SSF63748">
    <property type="entry name" value="Tudor/PWWP/MBT"/>
    <property type="match status" value="1"/>
</dbReference>
<feature type="region of interest" description="Disordered" evidence="1">
    <location>
        <begin position="330"/>
        <end position="371"/>
    </location>
</feature>
<keyword evidence="3" id="KW-1185">Reference proteome</keyword>
<reference evidence="4 5" key="1">
    <citation type="submission" date="2025-04" db="UniProtKB">
        <authorList>
            <consortium name="RefSeq"/>
        </authorList>
    </citation>
    <scope>IDENTIFICATION</scope>
</reference>
<dbReference type="STRING" id="4432.A0A1U8A6Z0"/>
<feature type="compositionally biased region" description="Basic residues" evidence="1">
    <location>
        <begin position="427"/>
        <end position="444"/>
    </location>
</feature>
<evidence type="ECO:0000256" key="1">
    <source>
        <dbReference type="SAM" id="MobiDB-lite"/>
    </source>
</evidence>
<dbReference type="AlphaFoldDB" id="A0A1U8A6Z0"/>
<evidence type="ECO:0000313" key="4">
    <source>
        <dbReference type="RefSeq" id="XP_010257199.1"/>
    </source>
</evidence>
<name>A0A1U8A6Z0_NELNU</name>
<feature type="compositionally biased region" description="Basic and acidic residues" evidence="1">
    <location>
        <begin position="450"/>
        <end position="460"/>
    </location>
</feature>
<dbReference type="Proteomes" id="UP000189703">
    <property type="component" value="Unplaced"/>
</dbReference>
<dbReference type="InterPro" id="IPR047365">
    <property type="entry name" value="Tudor_AtPTM-like"/>
</dbReference>
<feature type="region of interest" description="Disordered" evidence="1">
    <location>
        <begin position="665"/>
        <end position="688"/>
    </location>
</feature>
<dbReference type="KEGG" id="nnu:104597399"/>
<dbReference type="RefSeq" id="XP_010257200.1">
    <property type="nucleotide sequence ID" value="XM_010258898.2"/>
</dbReference>
<dbReference type="Pfam" id="PF21743">
    <property type="entry name" value="PTM_DIR17_Tudor"/>
    <property type="match status" value="1"/>
</dbReference>
<evidence type="ECO:0000313" key="5">
    <source>
        <dbReference type="RefSeq" id="XP_010257200.1"/>
    </source>
</evidence>
<dbReference type="eggNOG" id="ENOG502SBYI">
    <property type="taxonomic scope" value="Eukaryota"/>
</dbReference>
<feature type="compositionally biased region" description="Basic and acidic residues" evidence="1">
    <location>
        <begin position="512"/>
        <end position="529"/>
    </location>
</feature>
<sequence>MKRKGRSVVKKGAGGKSTTEDAEAKAQEKILIEHEKSGDKVAEDLDRNNSESDRSKGSNASVNTKEENDLGVGGDNLKGKNAPGGDNGCKMKGEGVVKEANSESDKPKGRNASLNAKEENDSGVGGGDMKGKNAPGGDNGGKMTSKGVVKEAKRNKSMTGKSSLVDNSKVGKSESSVREYVPKVENVEVAKTPTRRSKRGADAEIASSFLLSLEKGTSRLRPRKDVPSFQKVVLSESDFDRIVGKRVKIFWSGSRRWFIGRIKSFDNGNKLHKIFYDDGDKEELDLKKERFELEVSPSEAFTLLSKTELNEKKGMGSYGDGVRIKTKKGGLKVSDTAEPIKHAQKKQKMESKYEKRSSNLPSGKGTEDLKMDDPIKDMELDAHAKSISGQSRYQVIGLPGEINNPEKEKGISNSKDNDGAEPVKRCTGTKRKVASKTAKSRHPRATATKDTGKDVDKPDTSMDVDIPQEVEKKSVHGETNVEKPEEDKCPKNPDEVVFNSEVPSEKANGISDEVKASKPESNFDEKDSNVGKVSGNIVKADLLKVGETEPLKKLANVKKKLAVKEAKDGVSKSSGGNNNDDVKSKTTVLDMEVDVLAGKAREKVVSGEINVEDKADEASNEAPSTKNLTEEKNLEILEKQKIQKIEAAGNRAESGEKNALEEMKVNTQYVHQPENPVRKTRTKVRAKK</sequence>
<feature type="domain" description="PTM/DIR17-like Tudor" evidence="2">
    <location>
        <begin position="245"/>
        <end position="287"/>
    </location>
</feature>
<gene>
    <name evidence="4 5" type="primary">LOC104597399</name>
</gene>
<dbReference type="GO" id="GO:0005634">
    <property type="term" value="C:nucleus"/>
    <property type="evidence" value="ECO:0000318"/>
    <property type="project" value="GO_Central"/>
</dbReference>
<dbReference type="Gene3D" id="2.30.30.140">
    <property type="match status" value="1"/>
</dbReference>
<proteinExistence type="predicted"/>
<feature type="compositionally biased region" description="Basic and acidic residues" evidence="1">
    <location>
        <begin position="404"/>
        <end position="424"/>
    </location>
</feature>
<dbReference type="RefSeq" id="XP_010257199.1">
    <property type="nucleotide sequence ID" value="XM_010258897.2"/>
</dbReference>
<feature type="compositionally biased region" description="Polar residues" evidence="1">
    <location>
        <begin position="157"/>
        <end position="166"/>
    </location>
</feature>
<protein>
    <submittedName>
        <fullName evidence="4 5">Uncharacterized protein LOC104597399</fullName>
    </submittedName>
</protein>
<feature type="compositionally biased region" description="Basic residues" evidence="1">
    <location>
        <begin position="678"/>
        <end position="688"/>
    </location>
</feature>
<dbReference type="GO" id="GO:0007064">
    <property type="term" value="P:mitotic sister chromatid cohesion"/>
    <property type="evidence" value="ECO:0000318"/>
    <property type="project" value="GO_Central"/>
</dbReference>
<accession>A0A1U8A6Z0</accession>
<organism evidence="3 5">
    <name type="scientific">Nelumbo nucifera</name>
    <name type="common">Sacred lotus</name>
    <dbReference type="NCBI Taxonomy" id="4432"/>
    <lineage>
        <taxon>Eukaryota</taxon>
        <taxon>Viridiplantae</taxon>
        <taxon>Streptophyta</taxon>
        <taxon>Embryophyta</taxon>
        <taxon>Tracheophyta</taxon>
        <taxon>Spermatophyta</taxon>
        <taxon>Magnoliopsida</taxon>
        <taxon>Proteales</taxon>
        <taxon>Nelumbonaceae</taxon>
        <taxon>Nelumbo</taxon>
    </lineage>
</organism>
<feature type="region of interest" description="Disordered" evidence="1">
    <location>
        <begin position="611"/>
        <end position="633"/>
    </location>
</feature>
<dbReference type="GeneID" id="104597399"/>
<feature type="compositionally biased region" description="Basic and acidic residues" evidence="1">
    <location>
        <begin position="18"/>
        <end position="56"/>
    </location>
</feature>
<feature type="compositionally biased region" description="Basic and acidic residues" evidence="1">
    <location>
        <begin position="347"/>
        <end position="357"/>
    </location>
</feature>
<feature type="compositionally biased region" description="Basic and acidic residues" evidence="1">
    <location>
        <begin position="89"/>
        <end position="108"/>
    </location>
</feature>